<protein>
    <recommendedName>
        <fullName evidence="3">Cell growth-regulating nucleolar protein-like winged helix domain-containing protein</fullName>
    </recommendedName>
</protein>
<dbReference type="Pfam" id="PF25879">
    <property type="entry name" value="WHD_LYAR"/>
    <property type="match status" value="1"/>
</dbReference>
<evidence type="ECO:0000256" key="1">
    <source>
        <dbReference type="ARBA" id="ARBA00004123"/>
    </source>
</evidence>
<dbReference type="PANTHER" id="PTHR23149:SF9">
    <property type="entry name" value="G PATCH DOMAIN-CONTAINING PROTEIN 4"/>
    <property type="match status" value="1"/>
</dbReference>
<dbReference type="PANTHER" id="PTHR23149">
    <property type="entry name" value="G PATCH DOMAIN CONTAINING PROTEIN"/>
    <property type="match status" value="1"/>
</dbReference>
<sequence length="213" mass="24271">MEEDVAKLVENVESHIPDNKGKSDQLYQVVSPEWWGFKRGFVSGGFLGAEARRRKSIEKTQNDDRRAAFHEEDQENLYKLVQNKATSGKQGLGIKGRAKKIAGCYFQGKKTSFDDSDVEDSTDSKRDELLEVEHDENSKVKLKKLCRQLIRQAPGESLKLKQLKVLIDEHSSNVFSHFSSKKEALIFLKHKLQGSDKFFVEGKRVSLSVKNLE</sequence>
<reference evidence="4 5" key="1">
    <citation type="submission" date="2024-11" db="EMBL/GenBank/DDBJ databases">
        <title>A near-complete genome assembly of Cinchona calisaya.</title>
        <authorList>
            <person name="Lian D.C."/>
            <person name="Zhao X.W."/>
            <person name="Wei L."/>
        </authorList>
    </citation>
    <scope>NUCLEOTIDE SEQUENCE [LARGE SCALE GENOMIC DNA]</scope>
    <source>
        <tissue evidence="4">Nenye</tissue>
    </source>
</reference>
<evidence type="ECO:0000313" key="5">
    <source>
        <dbReference type="Proteomes" id="UP001630127"/>
    </source>
</evidence>
<proteinExistence type="predicted"/>
<dbReference type="AlphaFoldDB" id="A0ABD2XYF9"/>
<organism evidence="4 5">
    <name type="scientific">Cinchona calisaya</name>
    <dbReference type="NCBI Taxonomy" id="153742"/>
    <lineage>
        <taxon>Eukaryota</taxon>
        <taxon>Viridiplantae</taxon>
        <taxon>Streptophyta</taxon>
        <taxon>Embryophyta</taxon>
        <taxon>Tracheophyta</taxon>
        <taxon>Spermatophyta</taxon>
        <taxon>Magnoliopsida</taxon>
        <taxon>eudicotyledons</taxon>
        <taxon>Gunneridae</taxon>
        <taxon>Pentapetalae</taxon>
        <taxon>asterids</taxon>
        <taxon>lamiids</taxon>
        <taxon>Gentianales</taxon>
        <taxon>Rubiaceae</taxon>
        <taxon>Cinchonoideae</taxon>
        <taxon>Cinchoneae</taxon>
        <taxon>Cinchona</taxon>
    </lineage>
</organism>
<feature type="domain" description="Cell growth-regulating nucleolar protein-like winged helix" evidence="3">
    <location>
        <begin position="138"/>
        <end position="208"/>
    </location>
</feature>
<evidence type="ECO:0000259" key="3">
    <source>
        <dbReference type="Pfam" id="PF25879"/>
    </source>
</evidence>
<comment type="caution">
    <text evidence="4">The sequence shown here is derived from an EMBL/GenBank/DDBJ whole genome shotgun (WGS) entry which is preliminary data.</text>
</comment>
<accession>A0ABD2XYF9</accession>
<dbReference type="EMBL" id="JBJUIK010000016">
    <property type="protein sequence ID" value="KAL3499297.1"/>
    <property type="molecule type" value="Genomic_DNA"/>
</dbReference>
<dbReference type="InterPro" id="IPR050656">
    <property type="entry name" value="PINX1"/>
</dbReference>
<keyword evidence="5" id="KW-1185">Reference proteome</keyword>
<keyword evidence="2" id="KW-0539">Nucleus</keyword>
<comment type="subcellular location">
    <subcellularLocation>
        <location evidence="1">Nucleus</location>
    </subcellularLocation>
</comment>
<dbReference type="InterPro" id="IPR058719">
    <property type="entry name" value="WHD_LYAR"/>
</dbReference>
<evidence type="ECO:0000256" key="2">
    <source>
        <dbReference type="ARBA" id="ARBA00023242"/>
    </source>
</evidence>
<gene>
    <name evidence="4" type="ORF">ACH5RR_038390</name>
</gene>
<evidence type="ECO:0000313" key="4">
    <source>
        <dbReference type="EMBL" id="KAL3499297.1"/>
    </source>
</evidence>
<name>A0ABD2XYF9_9GENT</name>
<dbReference type="Proteomes" id="UP001630127">
    <property type="component" value="Unassembled WGS sequence"/>
</dbReference>